<protein>
    <submittedName>
        <fullName evidence="1">Uncharacterized protein</fullName>
    </submittedName>
</protein>
<proteinExistence type="predicted"/>
<evidence type="ECO:0000313" key="2">
    <source>
        <dbReference type="Proteomes" id="UP000575469"/>
    </source>
</evidence>
<accession>A0A848NX01</accession>
<sequence length="45" mass="5236">MEDNQTEPLPPDQAWEALLSTPESEIFLNYEIEKAKQFIDNPSKQ</sequence>
<reference evidence="1 2" key="1">
    <citation type="submission" date="2020-04" db="EMBL/GenBank/DDBJ databases">
        <title>Ralstonia insidiosa genome sequencing and assembly.</title>
        <authorList>
            <person name="Martins R.C.R."/>
            <person name="Perdigao-Neto L.V."/>
            <person name="Levin A.S.S."/>
            <person name="Costa S.F."/>
        </authorList>
    </citation>
    <scope>NUCLEOTIDE SEQUENCE [LARGE SCALE GENOMIC DNA]</scope>
    <source>
        <strain evidence="1 2">5047</strain>
    </source>
</reference>
<dbReference type="RefSeq" id="WP_157078780.1">
    <property type="nucleotide sequence ID" value="NZ_JABBZM010000004.1"/>
</dbReference>
<name>A0A848NX01_9RALS</name>
<dbReference type="GeneID" id="61391692"/>
<comment type="caution">
    <text evidence="1">The sequence shown here is derived from an EMBL/GenBank/DDBJ whole genome shotgun (WGS) entry which is preliminary data.</text>
</comment>
<organism evidence="1 2">
    <name type="scientific">Ralstonia insidiosa</name>
    <dbReference type="NCBI Taxonomy" id="190721"/>
    <lineage>
        <taxon>Bacteria</taxon>
        <taxon>Pseudomonadati</taxon>
        <taxon>Pseudomonadota</taxon>
        <taxon>Betaproteobacteria</taxon>
        <taxon>Burkholderiales</taxon>
        <taxon>Burkholderiaceae</taxon>
        <taxon>Ralstonia</taxon>
    </lineage>
</organism>
<dbReference type="Proteomes" id="UP000575469">
    <property type="component" value="Unassembled WGS sequence"/>
</dbReference>
<dbReference type="EMBL" id="JABBZM010000004">
    <property type="protein sequence ID" value="NMV37605.1"/>
    <property type="molecule type" value="Genomic_DNA"/>
</dbReference>
<gene>
    <name evidence="1" type="ORF">HGR00_06765</name>
</gene>
<dbReference type="AlphaFoldDB" id="A0A848NX01"/>
<evidence type="ECO:0000313" key="1">
    <source>
        <dbReference type="EMBL" id="NMV37605.1"/>
    </source>
</evidence>